<evidence type="ECO:0000313" key="1">
    <source>
        <dbReference type="EMBL" id="CAB5061978.1"/>
    </source>
</evidence>
<accession>A0A6J7UCD5</accession>
<proteinExistence type="predicted"/>
<gene>
    <name evidence="1" type="ORF">UFOPK4319_01071</name>
</gene>
<sequence>MVDAARAFLMSSLAVPINAPNINVIAPTITTNNCAVGAASKMKLDRVIK</sequence>
<organism evidence="1">
    <name type="scientific">freshwater metagenome</name>
    <dbReference type="NCBI Taxonomy" id="449393"/>
    <lineage>
        <taxon>unclassified sequences</taxon>
        <taxon>metagenomes</taxon>
        <taxon>ecological metagenomes</taxon>
    </lineage>
</organism>
<name>A0A6J7UCD5_9ZZZZ</name>
<protein>
    <submittedName>
        <fullName evidence="1">Unannotated protein</fullName>
    </submittedName>
</protein>
<dbReference type="AlphaFoldDB" id="A0A6J7UCD5"/>
<dbReference type="EMBL" id="CAFBQN010000111">
    <property type="protein sequence ID" value="CAB5061978.1"/>
    <property type="molecule type" value="Genomic_DNA"/>
</dbReference>
<reference evidence="1" key="1">
    <citation type="submission" date="2020-05" db="EMBL/GenBank/DDBJ databases">
        <authorList>
            <person name="Chiriac C."/>
            <person name="Salcher M."/>
            <person name="Ghai R."/>
            <person name="Kavagutti S V."/>
        </authorList>
    </citation>
    <scope>NUCLEOTIDE SEQUENCE</scope>
</reference>